<proteinExistence type="predicted"/>
<sequence>EHYQQNLVHQKNAKVQQREANTQQAQQSLFNDILTIMTDTLKEEASSSLVGVILQNLVKEGKIPRVRKPYVAHFISLI</sequence>
<protein>
    <submittedName>
        <fullName evidence="2">(rape) hypothetical protein</fullName>
    </submittedName>
</protein>
<gene>
    <name evidence="2" type="ORF">DARMORV10_C03P73980.1</name>
</gene>
<evidence type="ECO:0000256" key="1">
    <source>
        <dbReference type="SAM" id="MobiDB-lite"/>
    </source>
</evidence>
<feature type="non-terminal residue" evidence="2">
    <location>
        <position position="78"/>
    </location>
</feature>
<accession>A0A816IKA9</accession>
<dbReference type="EMBL" id="HG994367">
    <property type="protein sequence ID" value="CAF1709357.1"/>
    <property type="molecule type" value="Genomic_DNA"/>
</dbReference>
<dbReference type="AlphaFoldDB" id="A0A816IKA9"/>
<feature type="region of interest" description="Disordered" evidence="1">
    <location>
        <begin position="1"/>
        <end position="20"/>
    </location>
</feature>
<reference evidence="2" key="1">
    <citation type="submission" date="2021-01" db="EMBL/GenBank/DDBJ databases">
        <authorList>
            <consortium name="Genoscope - CEA"/>
            <person name="William W."/>
        </authorList>
    </citation>
    <scope>NUCLEOTIDE SEQUENCE</scope>
</reference>
<organism evidence="2">
    <name type="scientific">Brassica napus</name>
    <name type="common">Rape</name>
    <dbReference type="NCBI Taxonomy" id="3708"/>
    <lineage>
        <taxon>Eukaryota</taxon>
        <taxon>Viridiplantae</taxon>
        <taxon>Streptophyta</taxon>
        <taxon>Embryophyta</taxon>
        <taxon>Tracheophyta</taxon>
        <taxon>Spermatophyta</taxon>
        <taxon>Magnoliopsida</taxon>
        <taxon>eudicotyledons</taxon>
        <taxon>Gunneridae</taxon>
        <taxon>Pentapetalae</taxon>
        <taxon>rosids</taxon>
        <taxon>malvids</taxon>
        <taxon>Brassicales</taxon>
        <taxon>Brassicaceae</taxon>
        <taxon>Brassiceae</taxon>
        <taxon>Brassica</taxon>
    </lineage>
</organism>
<dbReference type="Proteomes" id="UP001295469">
    <property type="component" value="Chromosome C03"/>
</dbReference>
<feature type="compositionally biased region" description="Polar residues" evidence="1">
    <location>
        <begin position="1"/>
        <end position="15"/>
    </location>
</feature>
<name>A0A816IKA9_BRANA</name>
<evidence type="ECO:0000313" key="2">
    <source>
        <dbReference type="EMBL" id="CAF1709357.1"/>
    </source>
</evidence>